<evidence type="ECO:0000259" key="2">
    <source>
        <dbReference type="SMART" id="SM00543"/>
    </source>
</evidence>
<feature type="region of interest" description="Disordered" evidence="1">
    <location>
        <begin position="607"/>
        <end position="650"/>
    </location>
</feature>
<dbReference type="PANTHER" id="PTHR23253:SF73">
    <property type="entry name" value="MIF4G DOMAIN-CONTAINING PROTEIN"/>
    <property type="match status" value="1"/>
</dbReference>
<feature type="compositionally biased region" description="Low complexity" evidence="1">
    <location>
        <begin position="525"/>
        <end position="534"/>
    </location>
</feature>
<feature type="compositionally biased region" description="Polar residues" evidence="1">
    <location>
        <begin position="503"/>
        <end position="515"/>
    </location>
</feature>
<dbReference type="Proteomes" id="UP000266743">
    <property type="component" value="Chromosome 5"/>
</dbReference>
<feature type="compositionally biased region" description="Polar residues" evidence="1">
    <location>
        <begin position="538"/>
        <end position="556"/>
    </location>
</feature>
<gene>
    <name evidence="3" type="primary">eif4g1</name>
    <name evidence="3" type="ORF">DPX39_050020700</name>
</gene>
<proteinExistence type="predicted"/>
<evidence type="ECO:0000256" key="1">
    <source>
        <dbReference type="SAM" id="MobiDB-lite"/>
    </source>
</evidence>
<dbReference type="GO" id="GO:0016281">
    <property type="term" value="C:eukaryotic translation initiation factor 4F complex"/>
    <property type="evidence" value="ECO:0007669"/>
    <property type="project" value="TreeGrafter"/>
</dbReference>
<feature type="compositionally biased region" description="Polar residues" evidence="1">
    <location>
        <begin position="37"/>
        <end position="66"/>
    </location>
</feature>
<dbReference type="AlphaFoldDB" id="A0A3L6L7I8"/>
<dbReference type="SUPFAM" id="SSF48371">
    <property type="entry name" value="ARM repeat"/>
    <property type="match status" value="1"/>
</dbReference>
<feature type="region of interest" description="Disordered" evidence="1">
    <location>
        <begin position="32"/>
        <end position="84"/>
    </location>
</feature>
<organism evidence="3 4">
    <name type="scientific">Trypanosoma brucei equiperdum</name>
    <dbReference type="NCBI Taxonomy" id="630700"/>
    <lineage>
        <taxon>Eukaryota</taxon>
        <taxon>Discoba</taxon>
        <taxon>Euglenozoa</taxon>
        <taxon>Kinetoplastea</taxon>
        <taxon>Metakinetoplastina</taxon>
        <taxon>Trypanosomatida</taxon>
        <taxon>Trypanosomatidae</taxon>
        <taxon>Trypanosoma</taxon>
    </lineage>
</organism>
<dbReference type="Gene3D" id="1.25.40.180">
    <property type="match status" value="1"/>
</dbReference>
<keyword evidence="3" id="KW-0648">Protein biosynthesis</keyword>
<feature type="region of interest" description="Disordered" evidence="1">
    <location>
        <begin position="500"/>
        <end position="592"/>
    </location>
</feature>
<dbReference type="EMBL" id="QSBY01000005">
    <property type="protein sequence ID" value="RHW72643.1"/>
    <property type="molecule type" value="Genomic_DNA"/>
</dbReference>
<keyword evidence="3" id="KW-0396">Initiation factor</keyword>
<dbReference type="GO" id="GO:0003729">
    <property type="term" value="F:mRNA binding"/>
    <property type="evidence" value="ECO:0007669"/>
    <property type="project" value="TreeGrafter"/>
</dbReference>
<feature type="domain" description="MIF4G" evidence="2">
    <location>
        <begin position="202"/>
        <end position="434"/>
    </location>
</feature>
<dbReference type="Pfam" id="PF02854">
    <property type="entry name" value="MIF4G"/>
    <property type="match status" value="1"/>
</dbReference>
<evidence type="ECO:0000313" key="3">
    <source>
        <dbReference type="EMBL" id="RHW72643.1"/>
    </source>
</evidence>
<protein>
    <submittedName>
        <fullName evidence="3">Eukaryotic translation initiation factor 4 gamma type 1</fullName>
    </submittedName>
</protein>
<dbReference type="GO" id="GO:0003743">
    <property type="term" value="F:translation initiation factor activity"/>
    <property type="evidence" value="ECO:0007669"/>
    <property type="project" value="UniProtKB-KW"/>
</dbReference>
<dbReference type="FunFam" id="1.25.40.180:FF:000086">
    <property type="entry name" value="Eukaryotic initiation factor 4a, putative"/>
    <property type="match status" value="1"/>
</dbReference>
<feature type="region of interest" description="Disordered" evidence="1">
    <location>
        <begin position="445"/>
        <end position="487"/>
    </location>
</feature>
<accession>A0A3L6L7I8</accession>
<evidence type="ECO:0000313" key="4">
    <source>
        <dbReference type="Proteomes" id="UP000266743"/>
    </source>
</evidence>
<feature type="compositionally biased region" description="Low complexity" evidence="1">
    <location>
        <begin position="622"/>
        <end position="640"/>
    </location>
</feature>
<reference evidence="3 4" key="1">
    <citation type="submission" date="2018-09" db="EMBL/GenBank/DDBJ databases">
        <title>whole genome sequence of T. equiperdum IVM-t1 strain.</title>
        <authorList>
            <person name="Suganuma K."/>
        </authorList>
    </citation>
    <scope>NUCLEOTIDE SEQUENCE [LARGE SCALE GENOMIC DNA]</scope>
    <source>
        <strain evidence="3 4">IVM-t1</strain>
    </source>
</reference>
<feature type="compositionally biased region" description="Low complexity" evidence="1">
    <location>
        <begin position="464"/>
        <end position="473"/>
    </location>
</feature>
<dbReference type="SMART" id="SM00543">
    <property type="entry name" value="MIF4G"/>
    <property type="match status" value="1"/>
</dbReference>
<dbReference type="InterPro" id="IPR016024">
    <property type="entry name" value="ARM-type_fold"/>
</dbReference>
<feature type="compositionally biased region" description="Polar residues" evidence="1">
    <location>
        <begin position="571"/>
        <end position="585"/>
    </location>
</feature>
<name>A0A3L6L7I8_9TRYP</name>
<comment type="caution">
    <text evidence="3">The sequence shown here is derived from an EMBL/GenBank/DDBJ whole genome shotgun (WGS) entry which is preliminary data.</text>
</comment>
<dbReference type="PANTHER" id="PTHR23253">
    <property type="entry name" value="EUKARYOTIC TRANSLATION INITIATION FACTOR 4 GAMMA"/>
    <property type="match status" value="1"/>
</dbReference>
<dbReference type="InterPro" id="IPR003890">
    <property type="entry name" value="MIF4G-like_typ-3"/>
</dbReference>
<feature type="compositionally biased region" description="Basic and acidic residues" evidence="1">
    <location>
        <begin position="474"/>
        <end position="487"/>
    </location>
</feature>
<sequence>MNCSAPGLYSLVTNEVWKPSVFRPPTLQKRSRPVAKTTLTPMAQPWYPSNANGGCDSTSSGPQSCQKDGPRLLPPPALGQSPTFGSDIEKEFPTVLCSSSVVAPTATCATRRASAFTKAAMEARTYPLDMFMSVSKDAAHTPYGVLCWAVKQYVTCSYLKVPTHLQLSLRDFGGGPAEVDTRGLMGTCLKVKSRAKPVRLTHHKVLSILSRLTEAKYDTLLSELKLLPLRQVEDDELSEICKIVFEKAVSEPSYTSLYARLAQDVCKEKKEERDSSVWNEGFQRRFRRTLVKLCEVQFHQPLQLSGDDVVDRTTGTPLDEEEVEMKRSRLKHRLVGNIRFVAELFKVGVLSGRVVTEIVQILVSDYNPDTPTAKEEHVFELFTTLLRLTAAQLKDCEVNLLIRSLGIAKTIELSHPKPRVRFLMMDLGDLNRKNGWVEQEQIQSHVKEPKQLKKVPGPTPAAPASPTTSTPTAKRAEKLGSRLRDMSSRCCADAEVSLRKENGNGTQTPGSTSYGNKVADGCADGGNNKNNNGGVSNAVKTNSNGKHPSRTGIENRSGSDETAKVKPSNGAAVSSSAKQSTNASRRVSHNPYCKLSPANILDLKNGDAKAASGNSNIPYTESPLSPAASSTDLSLSSSSSGHFHNNQGNGGAAMHSGLCSPFLERDKMVNERKMNIEKITMQLMALFRTGDEETTATILHTMGLKNMVMCLTWWLRLATTASGNSDNAQCYGDYSKVAALLSALLSIRNDAYATSTVFSTVLEWLRFDVEKHEYESFPGMFEKIAQMIRQCHLPITDSLPNVEVVREIMHGGMFNVLLRELIINGGITAPVSDLVKSCHPASAEIICHLHDPADDSQMLFVAAQNRFHFLSYLLCVSSMTRIDAQSGFHLRTPLLPPRCNNSQAEWTPLVECLALPSVASDPESLLFVKMWDHATNGDAASLWRDEAIRLALETPAGQNSTTSSLISVMRVVGVLLMGLVTKCMTVGACGTNNGSSGGNASGAHALAETADVHYVVSGILKQHPAPLYQAATVVELVMHHTRALSGTSECPTFDNARLKALKNEFDDWCEAGLVDPPAVLELLRVVDATKDNFNLYPAYHNCVADVPWHVAIRSLGGN</sequence>